<sequence>MVLVDTRGTIDSSSAQDQHLQDGDLSPDQEPPTTVDDPPSSHAIPRLDTNAIWDDGVIGISISRQQTHMRSPETPIAEKARALNLAPEFLQSIDSVVEVDVDDGNDESDPVLQTLQSPSEEPGVLSDPHHVPLSHKPNSESPLDASVKRMDPEIEAGAVDDSGVSSSSQPQPPTPWRSDAVVEGQSSAQYLPTNIRQSFTRSFLGNAGEGGRRRASSGPTAIFNNLRKFLPDIPSPSINRSSLSIALSSAKKTGSDPTTAATTPPERNRSWWSIKDPSERDPLDTKHAKVLPEHPSSPLLRQLDGNVESLLEPKSPQSIRSLVRSNSEGSLYIGRRISGVSTYDDTTAFADVSEMVNSRFKAITDSFQNSTLKLPKMPTMRPSPKRHLTPEQAQHHSYTTLKNLRLSNKAIDVETPQQRAHPKLAHALSKLTGDVVILGGYRGSVLRSAKPPHRQLWVPIKVGLNLRKVDLEVGLSREDEENMEQTIIPSGILSHIGPIDICRRLLRHLEKCPNTRQNKLRVHNWGYDWRLSPDLLSKRLITFLEGLECNRADTPRHQRGATIIAHSLGGLITRHAVNQRPDLFAGVVYAGTPQNCVNILGPMRNGDDVLLSSRVLTAQVNFTIRTSFALLPDDGHCFIQKHTNEKYPLDFFDPRVWEEYHLSPCIKAPLCRNTRDGDRRKSLIGQLSDSLPSRPSWLSNGQISQPNDSKPAVEGQGSIQSAQNALNENAEEMVGPSLKSAQNSKPNIATTVTIPNEAAKEYLARVLAEIKAFRQQLKFIPSHQQDNLYPPHGFIFGKTVPTVHSARVADMESIKYDDAFDDLAFAAGDGVVLASAAQLPAGYRCVKGGRLESDRGHVGLLGDLETVGACLEAVIDARQKGVGLGKSFSAAGNE</sequence>
<feature type="compositionally biased region" description="Polar residues" evidence="1">
    <location>
        <begin position="685"/>
        <end position="708"/>
    </location>
</feature>
<dbReference type="VEuPathDB" id="FungiDB:PV10_01134"/>
<evidence type="ECO:0000256" key="1">
    <source>
        <dbReference type="SAM" id="MobiDB-lite"/>
    </source>
</evidence>
<dbReference type="PANTHER" id="PTHR11440">
    <property type="entry name" value="LECITHIN-CHOLESTEROL ACYLTRANSFERASE-RELATED"/>
    <property type="match status" value="1"/>
</dbReference>
<feature type="compositionally biased region" description="Polar residues" evidence="1">
    <location>
        <begin position="9"/>
        <end position="18"/>
    </location>
</feature>
<evidence type="ECO:0000313" key="3">
    <source>
        <dbReference type="Proteomes" id="UP000288859"/>
    </source>
</evidence>
<gene>
    <name evidence="2" type="ORF">B0A52_04580</name>
</gene>
<feature type="region of interest" description="Disordered" evidence="1">
    <location>
        <begin position="373"/>
        <end position="397"/>
    </location>
</feature>
<feature type="region of interest" description="Disordered" evidence="1">
    <location>
        <begin position="1"/>
        <end position="48"/>
    </location>
</feature>
<dbReference type="InterPro" id="IPR029058">
    <property type="entry name" value="AB_hydrolase_fold"/>
</dbReference>
<dbReference type="SUPFAM" id="SSF53474">
    <property type="entry name" value="alpha/beta-Hydrolases"/>
    <property type="match status" value="1"/>
</dbReference>
<reference evidence="2 3" key="1">
    <citation type="submission" date="2017-03" db="EMBL/GenBank/DDBJ databases">
        <title>Genomes of endolithic fungi from Antarctica.</title>
        <authorList>
            <person name="Coleine C."/>
            <person name="Masonjones S."/>
            <person name="Stajich J.E."/>
        </authorList>
    </citation>
    <scope>NUCLEOTIDE SEQUENCE [LARGE SCALE GENOMIC DNA]</scope>
    <source>
        <strain evidence="2 3">CCFEE 6314</strain>
    </source>
</reference>
<comment type="caution">
    <text evidence="2">The sequence shown here is derived from an EMBL/GenBank/DDBJ whole genome shotgun (WGS) entry which is preliminary data.</text>
</comment>
<feature type="region of interest" description="Disordered" evidence="1">
    <location>
        <begin position="157"/>
        <end position="182"/>
    </location>
</feature>
<protein>
    <submittedName>
        <fullName evidence="2">Uncharacterized protein</fullName>
    </submittedName>
</protein>
<name>A0A438N8L6_EXOME</name>
<dbReference type="AlphaFoldDB" id="A0A438N8L6"/>
<feature type="region of interest" description="Disordered" evidence="1">
    <location>
        <begin position="249"/>
        <end position="284"/>
    </location>
</feature>
<feature type="compositionally biased region" description="Low complexity" evidence="1">
    <location>
        <begin position="157"/>
        <end position="169"/>
    </location>
</feature>
<dbReference type="Gene3D" id="3.40.50.1820">
    <property type="entry name" value="alpha/beta hydrolase"/>
    <property type="match status" value="1"/>
</dbReference>
<feature type="region of interest" description="Disordered" evidence="1">
    <location>
        <begin position="101"/>
        <end position="145"/>
    </location>
</feature>
<dbReference type="Proteomes" id="UP000288859">
    <property type="component" value="Unassembled WGS sequence"/>
</dbReference>
<dbReference type="OrthoDB" id="10250441at2759"/>
<proteinExistence type="predicted"/>
<dbReference type="EMBL" id="NAJM01000014">
    <property type="protein sequence ID" value="RVX71982.1"/>
    <property type="molecule type" value="Genomic_DNA"/>
</dbReference>
<accession>A0A438N8L6</accession>
<organism evidence="2 3">
    <name type="scientific">Exophiala mesophila</name>
    <name type="common">Black yeast-like fungus</name>
    <dbReference type="NCBI Taxonomy" id="212818"/>
    <lineage>
        <taxon>Eukaryota</taxon>
        <taxon>Fungi</taxon>
        <taxon>Dikarya</taxon>
        <taxon>Ascomycota</taxon>
        <taxon>Pezizomycotina</taxon>
        <taxon>Eurotiomycetes</taxon>
        <taxon>Chaetothyriomycetidae</taxon>
        <taxon>Chaetothyriales</taxon>
        <taxon>Herpotrichiellaceae</taxon>
        <taxon>Exophiala</taxon>
    </lineage>
</organism>
<feature type="region of interest" description="Disordered" evidence="1">
    <location>
        <begin position="685"/>
        <end position="720"/>
    </location>
</feature>
<feature type="compositionally biased region" description="Polar residues" evidence="1">
    <location>
        <begin position="251"/>
        <end position="262"/>
    </location>
</feature>
<evidence type="ECO:0000313" key="2">
    <source>
        <dbReference type="EMBL" id="RVX71982.1"/>
    </source>
</evidence>